<dbReference type="RefSeq" id="WP_358350182.1">
    <property type="nucleotide sequence ID" value="NZ_JBEZFP010000011.1"/>
</dbReference>
<feature type="transmembrane region" description="Helical" evidence="2">
    <location>
        <begin position="107"/>
        <end position="129"/>
    </location>
</feature>
<feature type="chain" id="PRO_5047458525" evidence="3">
    <location>
        <begin position="25"/>
        <end position="185"/>
    </location>
</feature>
<keyword evidence="5" id="KW-1185">Reference proteome</keyword>
<protein>
    <submittedName>
        <fullName evidence="4">Uncharacterized protein</fullName>
    </submittedName>
</protein>
<keyword evidence="2" id="KW-0472">Membrane</keyword>
<feature type="compositionally biased region" description="Low complexity" evidence="1">
    <location>
        <begin position="48"/>
        <end position="82"/>
    </location>
</feature>
<name>A0ABV3DBN4_9ACTN</name>
<gene>
    <name evidence="4" type="ORF">AB0C36_06615</name>
</gene>
<proteinExistence type="predicted"/>
<keyword evidence="3" id="KW-0732">Signal</keyword>
<feature type="region of interest" description="Disordered" evidence="1">
    <location>
        <begin position="27"/>
        <end position="97"/>
    </location>
</feature>
<comment type="caution">
    <text evidence="4">The sequence shown here is derived from an EMBL/GenBank/DDBJ whole genome shotgun (WGS) entry which is preliminary data.</text>
</comment>
<reference evidence="4 5" key="1">
    <citation type="submission" date="2024-06" db="EMBL/GenBank/DDBJ databases">
        <title>The Natural Products Discovery Center: Release of the First 8490 Sequenced Strains for Exploring Actinobacteria Biosynthetic Diversity.</title>
        <authorList>
            <person name="Kalkreuter E."/>
            <person name="Kautsar S.A."/>
            <person name="Yang D."/>
            <person name="Bader C.D."/>
            <person name="Teijaro C.N."/>
            <person name="Fluegel L."/>
            <person name="Davis C.M."/>
            <person name="Simpson J.R."/>
            <person name="Lauterbach L."/>
            <person name="Steele A.D."/>
            <person name="Gui C."/>
            <person name="Meng S."/>
            <person name="Li G."/>
            <person name="Viehrig K."/>
            <person name="Ye F."/>
            <person name="Su P."/>
            <person name="Kiefer A.F."/>
            <person name="Nichols A."/>
            <person name="Cepeda A.J."/>
            <person name="Yan W."/>
            <person name="Fan B."/>
            <person name="Jiang Y."/>
            <person name="Adhikari A."/>
            <person name="Zheng C.-J."/>
            <person name="Schuster L."/>
            <person name="Cowan T.M."/>
            <person name="Smanski M.J."/>
            <person name="Chevrette M.G."/>
            <person name="De Carvalho L.P.S."/>
            <person name="Shen B."/>
        </authorList>
    </citation>
    <scope>NUCLEOTIDE SEQUENCE [LARGE SCALE GENOMIC DNA]</scope>
    <source>
        <strain evidence="4 5">NPDC048946</strain>
    </source>
</reference>
<organism evidence="4 5">
    <name type="scientific">Streptodolium elevatio</name>
    <dbReference type="NCBI Taxonomy" id="3157996"/>
    <lineage>
        <taxon>Bacteria</taxon>
        <taxon>Bacillati</taxon>
        <taxon>Actinomycetota</taxon>
        <taxon>Actinomycetes</taxon>
        <taxon>Kitasatosporales</taxon>
        <taxon>Streptomycetaceae</taxon>
        <taxon>Streptodolium</taxon>
    </lineage>
</organism>
<accession>A0ABV3DBN4</accession>
<sequence>MRKLMARVALRSALAISAVGIVTATGVFGGDSNRSTPDGPRHSAQVRAAAYGTADTASDTASGASSGSAPGTSSGAAPAADGLRAEPAGRGASSYTLRTENGPRAALAARIVTATLLLTGLVLTGLGAVGMRGPSLLRRPAAGAEPAAGDVLPYAAGPGHPAVPVYAPLHVPRPGGHPRFGPPPT</sequence>
<keyword evidence="2" id="KW-0812">Transmembrane</keyword>
<evidence type="ECO:0000256" key="1">
    <source>
        <dbReference type="SAM" id="MobiDB-lite"/>
    </source>
</evidence>
<evidence type="ECO:0000313" key="5">
    <source>
        <dbReference type="Proteomes" id="UP001551482"/>
    </source>
</evidence>
<feature type="signal peptide" evidence="3">
    <location>
        <begin position="1"/>
        <end position="24"/>
    </location>
</feature>
<keyword evidence="2" id="KW-1133">Transmembrane helix</keyword>
<evidence type="ECO:0000313" key="4">
    <source>
        <dbReference type="EMBL" id="MEU8133165.1"/>
    </source>
</evidence>
<evidence type="ECO:0000256" key="2">
    <source>
        <dbReference type="SAM" id="Phobius"/>
    </source>
</evidence>
<dbReference type="Proteomes" id="UP001551482">
    <property type="component" value="Unassembled WGS sequence"/>
</dbReference>
<dbReference type="EMBL" id="JBEZFP010000011">
    <property type="protein sequence ID" value="MEU8133165.1"/>
    <property type="molecule type" value="Genomic_DNA"/>
</dbReference>
<evidence type="ECO:0000256" key="3">
    <source>
        <dbReference type="SAM" id="SignalP"/>
    </source>
</evidence>